<dbReference type="SUPFAM" id="SSF55874">
    <property type="entry name" value="ATPase domain of HSP90 chaperone/DNA topoisomerase II/histidine kinase"/>
    <property type="match status" value="2"/>
</dbReference>
<dbReference type="PANTHER" id="PTHR43711:SF1">
    <property type="entry name" value="HISTIDINE KINASE 1"/>
    <property type="match status" value="1"/>
</dbReference>
<proteinExistence type="predicted"/>
<dbReference type="GO" id="GO:0005886">
    <property type="term" value="C:plasma membrane"/>
    <property type="evidence" value="ECO:0007669"/>
    <property type="project" value="UniProtKB-SubCell"/>
</dbReference>
<feature type="region of interest" description="Disordered" evidence="14">
    <location>
        <begin position="1"/>
        <end position="24"/>
    </location>
</feature>
<dbReference type="InterPro" id="IPR005467">
    <property type="entry name" value="His_kinase_dom"/>
</dbReference>
<dbReference type="SMART" id="SM00448">
    <property type="entry name" value="REC"/>
    <property type="match status" value="1"/>
</dbReference>
<keyword evidence="10" id="KW-0902">Two-component regulatory system</keyword>
<dbReference type="PROSITE" id="PS50109">
    <property type="entry name" value="HIS_KIN"/>
    <property type="match status" value="1"/>
</dbReference>
<evidence type="ECO:0000256" key="2">
    <source>
        <dbReference type="ARBA" id="ARBA00004651"/>
    </source>
</evidence>
<dbReference type="Pfam" id="PF00512">
    <property type="entry name" value="HisKA"/>
    <property type="match status" value="1"/>
</dbReference>
<evidence type="ECO:0000256" key="4">
    <source>
        <dbReference type="ARBA" id="ARBA00022475"/>
    </source>
</evidence>
<protein>
    <recommendedName>
        <fullName evidence="3">histidine kinase</fullName>
        <ecNumber evidence="3">2.7.13.3</ecNumber>
    </recommendedName>
</protein>
<dbReference type="SUPFAM" id="SSF47384">
    <property type="entry name" value="Homodimeric domain of signal transducing histidine kinase"/>
    <property type="match status" value="1"/>
</dbReference>
<sequence>MAANADETYSGSCECSPTPSTSMGTPLRKVMDRISGFAISWRRSGAAPRCRRIFHRDVERQDFQYATTRCLSSYYSVFVARLAIMVMLAILIGLLTILTWHFTKIYTTKSLNGLAFGLRNELLQRPVLRMWNILNSTSEITTAQLKLSQYVFKRYNKPATHAEQVELYEAMRDVTWALFSSRKALNAITINYRNGFVQAFHRDHRSNNTFYIYSDLVNYSISATGSYESNMLSSRQAWTAQSIHGNISAIWYQEPLDPVTGDKIGKAKPIPPDDLINIAGLSQVPDGVASWHVAVSKYTDSPLLSAALPVWDPSNESIMAVVGVTTALYSVGQLMKELVEVHSGHIYLTSQEGYLLATSTNAPLLTNSTKGPQLKRAIDSEDPVIQMGARWLQKAYGNNFSVSHEVHAENARLDNEQYYVDSFFLKLKRLPLVGVIIIPRNNIMGKVDERAFKTLVILISASLCILVIGCICIFILTNGVSKEMKLRAELISHLDARRRAEASSNYKSQFLANMSHELRTPMAAVIGLLDILICDDCLTSEQYATVTQIRKCSTALLRLLNNILDLSKVESGKLVLEEAEFDLGRELEGLVDMFSVQCINHNVETVLDLSDDMPKLVRGDSARVVQIFSNLISNSLKFTTCIDPSKWESVFESFEQADPSTTRTHGGTGLGLCIVRTLVSEILLHGGTGLGLCIVRTLVNKMGGEIKVTKKEGPGTLMQLYLLLTAPVDGIEHHCQVDFAKHSLVVLLAQRGSMGTLIMSQWLHKIGVLPVVASEWNELTQILREIFHARSSFRNNGFDEQRSLSEPLRSQALSVQDMRNPVVIIIVDVGLLDLSTDIWKEQLNFLDSYFGKANFAWMLNHDTSNAIKMELRRKGHILMVNMPLYKAKMIHILETVIKERNLELQKRSSTASGTTKEGDLGECLEIDPTSFDIASSDDSDMLETDSSNPVSGSQTGEKRGESIRKPCSSGYQKSNNCLVELTRVYSQENYSTERDPCQVRPNSHLVEDEDQKLCTQQAFLSTESPAEYATHREKRLVSSCPTAKSNLCSSKAADKKKSLEGLRILLAEDTPVLQRVATIMLEKMGATVIAVGDGVQAVDSLNSMLGKEDCRRASVFEDRNTLSQTENGDSLPYDLILMDCQMPKMDGYEATKIIRKSEAGTGLHIPIVALTAHAMSSDEAKCLEVGMDAYLTKPIDHKLMVSTILSLTKRAGLAFMSSES</sequence>
<keyword evidence="4" id="KW-1003">Cell membrane</keyword>
<keyword evidence="9 15" id="KW-1133">Transmembrane helix</keyword>
<dbReference type="Gene3D" id="1.10.287.130">
    <property type="match status" value="1"/>
</dbReference>
<evidence type="ECO:0000256" key="12">
    <source>
        <dbReference type="ARBA" id="ARBA00023170"/>
    </source>
</evidence>
<dbReference type="Pfam" id="PF00072">
    <property type="entry name" value="Response_reg"/>
    <property type="match status" value="1"/>
</dbReference>
<evidence type="ECO:0000313" key="18">
    <source>
        <dbReference type="EMBL" id="KAB1201798.1"/>
    </source>
</evidence>
<dbReference type="GO" id="GO:0000155">
    <property type="term" value="F:phosphorelay sensor kinase activity"/>
    <property type="evidence" value="ECO:0007669"/>
    <property type="project" value="InterPro"/>
</dbReference>
<evidence type="ECO:0000256" key="11">
    <source>
        <dbReference type="ARBA" id="ARBA00023136"/>
    </source>
</evidence>
<dbReference type="EMBL" id="RXIC02000026">
    <property type="protein sequence ID" value="KAB1201798.1"/>
    <property type="molecule type" value="Genomic_DNA"/>
</dbReference>
<evidence type="ECO:0000256" key="13">
    <source>
        <dbReference type="PROSITE-ProRule" id="PRU00169"/>
    </source>
</evidence>
<evidence type="ECO:0000256" key="6">
    <source>
        <dbReference type="ARBA" id="ARBA00022679"/>
    </source>
</evidence>
<evidence type="ECO:0000256" key="7">
    <source>
        <dbReference type="ARBA" id="ARBA00022692"/>
    </source>
</evidence>
<dbReference type="FunFam" id="3.40.50.2300:FF:000367">
    <property type="entry name" value="Histidine kinase 1"/>
    <property type="match status" value="1"/>
</dbReference>
<evidence type="ECO:0000256" key="14">
    <source>
        <dbReference type="SAM" id="MobiDB-lite"/>
    </source>
</evidence>
<dbReference type="EC" id="2.7.13.3" evidence="3"/>
<feature type="transmembrane region" description="Helical" evidence="15">
    <location>
        <begin position="454"/>
        <end position="476"/>
    </location>
</feature>
<keyword evidence="6" id="KW-0808">Transferase</keyword>
<dbReference type="SMART" id="SM00387">
    <property type="entry name" value="HATPase_c"/>
    <property type="match status" value="1"/>
</dbReference>
<dbReference type="OrthoDB" id="10266508at2759"/>
<keyword evidence="8 18" id="KW-0418">Kinase</keyword>
<evidence type="ECO:0000259" key="16">
    <source>
        <dbReference type="PROSITE" id="PS50109"/>
    </source>
</evidence>
<dbReference type="AlphaFoldDB" id="A0A6A1UPP4"/>
<comment type="catalytic activity">
    <reaction evidence="1">
        <text>ATP + protein L-histidine = ADP + protein N-phospho-L-histidine.</text>
        <dbReference type="EC" id="2.7.13.3"/>
    </reaction>
</comment>
<dbReference type="InterPro" id="IPR050736">
    <property type="entry name" value="Sensor_HK_Regulatory"/>
</dbReference>
<organism evidence="18 19">
    <name type="scientific">Morella rubra</name>
    <name type="common">Chinese bayberry</name>
    <dbReference type="NCBI Taxonomy" id="262757"/>
    <lineage>
        <taxon>Eukaryota</taxon>
        <taxon>Viridiplantae</taxon>
        <taxon>Streptophyta</taxon>
        <taxon>Embryophyta</taxon>
        <taxon>Tracheophyta</taxon>
        <taxon>Spermatophyta</taxon>
        <taxon>Magnoliopsida</taxon>
        <taxon>eudicotyledons</taxon>
        <taxon>Gunneridae</taxon>
        <taxon>Pentapetalae</taxon>
        <taxon>rosids</taxon>
        <taxon>fabids</taxon>
        <taxon>Fagales</taxon>
        <taxon>Myricaceae</taxon>
        <taxon>Morella</taxon>
    </lineage>
</organism>
<keyword evidence="7 15" id="KW-0812">Transmembrane</keyword>
<dbReference type="CDD" id="cd17546">
    <property type="entry name" value="REC_hyHK_CKI1_RcsC-like"/>
    <property type="match status" value="1"/>
</dbReference>
<evidence type="ECO:0000256" key="8">
    <source>
        <dbReference type="ARBA" id="ARBA00022777"/>
    </source>
</evidence>
<evidence type="ECO:0000256" key="15">
    <source>
        <dbReference type="SAM" id="Phobius"/>
    </source>
</evidence>
<dbReference type="PROSITE" id="PS50110">
    <property type="entry name" value="RESPONSE_REGULATORY"/>
    <property type="match status" value="1"/>
</dbReference>
<dbReference type="SUPFAM" id="SSF52172">
    <property type="entry name" value="CheY-like"/>
    <property type="match status" value="1"/>
</dbReference>
<feature type="compositionally biased region" description="Polar residues" evidence="14">
    <location>
        <begin position="7"/>
        <end position="24"/>
    </location>
</feature>
<evidence type="ECO:0000256" key="9">
    <source>
        <dbReference type="ARBA" id="ARBA00022989"/>
    </source>
</evidence>
<feature type="transmembrane region" description="Helical" evidence="15">
    <location>
        <begin position="78"/>
        <end position="100"/>
    </location>
</feature>
<feature type="domain" description="Histidine kinase" evidence="16">
    <location>
        <begin position="513"/>
        <end position="726"/>
    </location>
</feature>
<reference evidence="18 19" key="1">
    <citation type="journal article" date="2019" name="Plant Biotechnol. J.">
        <title>The red bayberry genome and genetic basis of sex determination.</title>
        <authorList>
            <person name="Jia H.M."/>
            <person name="Jia H.J."/>
            <person name="Cai Q.L."/>
            <person name="Wang Y."/>
            <person name="Zhao H.B."/>
            <person name="Yang W.F."/>
            <person name="Wang G.Y."/>
            <person name="Li Y.H."/>
            <person name="Zhan D.L."/>
            <person name="Shen Y.T."/>
            <person name="Niu Q.F."/>
            <person name="Chang L."/>
            <person name="Qiu J."/>
            <person name="Zhao L."/>
            <person name="Xie H.B."/>
            <person name="Fu W.Y."/>
            <person name="Jin J."/>
            <person name="Li X.W."/>
            <person name="Jiao Y."/>
            <person name="Zhou C.C."/>
            <person name="Tu T."/>
            <person name="Chai C.Y."/>
            <person name="Gao J.L."/>
            <person name="Fan L.J."/>
            <person name="van de Weg E."/>
            <person name="Wang J.Y."/>
            <person name="Gao Z.S."/>
        </authorList>
    </citation>
    <scope>NUCLEOTIDE SEQUENCE [LARGE SCALE GENOMIC DNA]</scope>
    <source>
        <tissue evidence="18">Leaves</tissue>
    </source>
</reference>
<evidence type="ECO:0000256" key="1">
    <source>
        <dbReference type="ARBA" id="ARBA00000085"/>
    </source>
</evidence>
<name>A0A6A1UPP4_9ROSI</name>
<dbReference type="InterPro" id="IPR001789">
    <property type="entry name" value="Sig_transdc_resp-reg_receiver"/>
</dbReference>
<dbReference type="InterPro" id="IPR003661">
    <property type="entry name" value="HisK_dim/P_dom"/>
</dbReference>
<dbReference type="SMART" id="SM00388">
    <property type="entry name" value="HisKA"/>
    <property type="match status" value="1"/>
</dbReference>
<feature type="domain" description="Response regulatory" evidence="17">
    <location>
        <begin position="1063"/>
        <end position="1208"/>
    </location>
</feature>
<dbReference type="Gene3D" id="3.30.565.10">
    <property type="entry name" value="Histidine kinase-like ATPase, C-terminal domain"/>
    <property type="match status" value="3"/>
</dbReference>
<dbReference type="Gene3D" id="3.40.50.2300">
    <property type="match status" value="1"/>
</dbReference>
<gene>
    <name evidence="18" type="ORF">CJ030_MR8G015529</name>
</gene>
<dbReference type="InterPro" id="IPR036890">
    <property type="entry name" value="HATPase_C_sf"/>
</dbReference>
<evidence type="ECO:0000256" key="5">
    <source>
        <dbReference type="ARBA" id="ARBA00022553"/>
    </source>
</evidence>
<feature type="compositionally biased region" description="Polar residues" evidence="14">
    <location>
        <begin position="944"/>
        <end position="955"/>
    </location>
</feature>
<dbReference type="CDD" id="cd00082">
    <property type="entry name" value="HisKA"/>
    <property type="match status" value="1"/>
</dbReference>
<evidence type="ECO:0000259" key="17">
    <source>
        <dbReference type="PROSITE" id="PS50110"/>
    </source>
</evidence>
<comment type="subcellular location">
    <subcellularLocation>
        <location evidence="2">Cell membrane</location>
        <topology evidence="2">Multi-pass membrane protein</topology>
    </subcellularLocation>
</comment>
<feature type="modified residue" description="4-aspartylphosphate" evidence="13">
    <location>
        <position position="1139"/>
    </location>
</feature>
<keyword evidence="12" id="KW-0675">Receptor</keyword>
<accession>A0A6A1UPP4</accession>
<dbReference type="PANTHER" id="PTHR43711">
    <property type="entry name" value="TWO-COMPONENT HISTIDINE KINASE"/>
    <property type="match status" value="1"/>
</dbReference>
<keyword evidence="19" id="KW-1185">Reference proteome</keyword>
<dbReference type="InterPro" id="IPR036097">
    <property type="entry name" value="HisK_dim/P_sf"/>
</dbReference>
<evidence type="ECO:0000313" key="19">
    <source>
        <dbReference type="Proteomes" id="UP000516437"/>
    </source>
</evidence>
<keyword evidence="11 15" id="KW-0472">Membrane</keyword>
<dbReference type="InterPro" id="IPR011006">
    <property type="entry name" value="CheY-like_superfamily"/>
</dbReference>
<keyword evidence="5 13" id="KW-0597">Phosphoprotein</keyword>
<comment type="caution">
    <text evidence="18">The sequence shown here is derived from an EMBL/GenBank/DDBJ whole genome shotgun (WGS) entry which is preliminary data.</text>
</comment>
<feature type="region of interest" description="Disordered" evidence="14">
    <location>
        <begin position="935"/>
        <end position="969"/>
    </location>
</feature>
<dbReference type="FunFam" id="1.10.287.130:FF:000025">
    <property type="entry name" value="Histidine kinase 1-like protein"/>
    <property type="match status" value="1"/>
</dbReference>
<dbReference type="Proteomes" id="UP000516437">
    <property type="component" value="Chromosome 8"/>
</dbReference>
<evidence type="ECO:0000256" key="10">
    <source>
        <dbReference type="ARBA" id="ARBA00023012"/>
    </source>
</evidence>
<evidence type="ECO:0000256" key="3">
    <source>
        <dbReference type="ARBA" id="ARBA00012438"/>
    </source>
</evidence>
<dbReference type="InterPro" id="IPR003594">
    <property type="entry name" value="HATPase_dom"/>
</dbReference>